<feature type="region of interest" description="Disordered" evidence="1">
    <location>
        <begin position="1"/>
        <end position="33"/>
    </location>
</feature>
<keyword evidence="3" id="KW-1185">Reference proteome</keyword>
<protein>
    <submittedName>
        <fullName evidence="2">Uncharacterized protein</fullName>
    </submittedName>
</protein>
<dbReference type="Proteomes" id="UP000051063">
    <property type="component" value="Unassembled WGS sequence"/>
</dbReference>
<dbReference type="EMBL" id="LJJB01000007">
    <property type="protein sequence ID" value="KQL48576.1"/>
    <property type="molecule type" value="Genomic_DNA"/>
</dbReference>
<name>A0ABR5NAK3_BRECH</name>
<evidence type="ECO:0000313" key="3">
    <source>
        <dbReference type="Proteomes" id="UP000051063"/>
    </source>
</evidence>
<comment type="caution">
    <text evidence="2">The sequence shown here is derived from an EMBL/GenBank/DDBJ whole genome shotgun (WGS) entry which is preliminary data.</text>
</comment>
<proteinExistence type="predicted"/>
<organism evidence="2 3">
    <name type="scientific">Brevibacillus choshinensis</name>
    <dbReference type="NCBI Taxonomy" id="54911"/>
    <lineage>
        <taxon>Bacteria</taxon>
        <taxon>Bacillati</taxon>
        <taxon>Bacillota</taxon>
        <taxon>Bacilli</taxon>
        <taxon>Bacillales</taxon>
        <taxon>Paenibacillaceae</taxon>
        <taxon>Brevibacillus</taxon>
    </lineage>
</organism>
<accession>A0ABR5NAK3</accession>
<evidence type="ECO:0000256" key="1">
    <source>
        <dbReference type="SAM" id="MobiDB-lite"/>
    </source>
</evidence>
<sequence length="112" mass="12948">MEDSRLAEEKGEISEDLWGTRRSGMGKEKHGLKRTPLRFTRESAALDAVSLYLWRCTGMTPSRGPKKLERFLLFPLLHHSLIDHQTKGRGRSSRVFLIMCSKKYIFPKNSKI</sequence>
<gene>
    <name evidence="2" type="ORF">AN963_01870</name>
</gene>
<evidence type="ECO:0000313" key="2">
    <source>
        <dbReference type="EMBL" id="KQL48576.1"/>
    </source>
</evidence>
<reference evidence="2 3" key="1">
    <citation type="submission" date="2015-09" db="EMBL/GenBank/DDBJ databases">
        <title>Genome sequencing project for genomic taxonomy and phylogenomics of Bacillus-like bacteria.</title>
        <authorList>
            <person name="Liu B."/>
            <person name="Wang J."/>
            <person name="Zhu Y."/>
            <person name="Liu G."/>
            <person name="Chen Q."/>
            <person name="Chen Z."/>
            <person name="Lan J."/>
            <person name="Che J."/>
            <person name="Ge C."/>
            <person name="Shi H."/>
            <person name="Pan Z."/>
            <person name="Liu X."/>
        </authorList>
    </citation>
    <scope>NUCLEOTIDE SEQUENCE [LARGE SCALE GENOMIC DNA]</scope>
    <source>
        <strain evidence="2 3">DSM 8552</strain>
    </source>
</reference>
<feature type="compositionally biased region" description="Basic and acidic residues" evidence="1">
    <location>
        <begin position="1"/>
        <end position="13"/>
    </location>
</feature>